<dbReference type="Pfam" id="PF07589">
    <property type="entry name" value="PEP-CTERM"/>
    <property type="match status" value="1"/>
</dbReference>
<dbReference type="OrthoDB" id="121983at2"/>
<feature type="domain" description="Ice-binding protein C-terminal" evidence="1">
    <location>
        <begin position="124"/>
        <end position="150"/>
    </location>
</feature>
<protein>
    <recommendedName>
        <fullName evidence="1">Ice-binding protein C-terminal domain-containing protein</fullName>
    </recommendedName>
</protein>
<name>A0A328BN42_9CAUL</name>
<dbReference type="EMBL" id="QFYS01000002">
    <property type="protein sequence ID" value="RAK67871.1"/>
    <property type="molecule type" value="Genomic_DNA"/>
</dbReference>
<evidence type="ECO:0000313" key="3">
    <source>
        <dbReference type="Proteomes" id="UP000249524"/>
    </source>
</evidence>
<comment type="caution">
    <text evidence="2">The sequence shown here is derived from an EMBL/GenBank/DDBJ whole genome shotgun (WGS) entry which is preliminary data.</text>
</comment>
<dbReference type="InterPro" id="IPR013424">
    <property type="entry name" value="Ice-binding_C"/>
</dbReference>
<organism evidence="2 3">
    <name type="scientific">Phenylobacterium kunshanense</name>
    <dbReference type="NCBI Taxonomy" id="1445034"/>
    <lineage>
        <taxon>Bacteria</taxon>
        <taxon>Pseudomonadati</taxon>
        <taxon>Pseudomonadota</taxon>
        <taxon>Alphaproteobacteria</taxon>
        <taxon>Caulobacterales</taxon>
        <taxon>Caulobacteraceae</taxon>
        <taxon>Phenylobacterium</taxon>
    </lineage>
</organism>
<evidence type="ECO:0000259" key="1">
    <source>
        <dbReference type="Pfam" id="PF07589"/>
    </source>
</evidence>
<sequence>MGASFNDLNPNWSYTFRADRDGLLIWEGQVVADRTVPGNDPFGLTGWDLQLNGATVIDLTDPNGPLPRTGDGDFALVGGQTYTLSLTNFSNIAGRQFSDANYEPHRGRVQGQFWWAILEEPASPVPEPGTWALMMVGLATVGTSLRGARRRMARA</sequence>
<dbReference type="AlphaFoldDB" id="A0A328BN42"/>
<proteinExistence type="predicted"/>
<evidence type="ECO:0000313" key="2">
    <source>
        <dbReference type="EMBL" id="RAK67871.1"/>
    </source>
</evidence>
<gene>
    <name evidence="2" type="ORF">DJ019_05260</name>
</gene>
<accession>A0A328BN42</accession>
<dbReference type="NCBIfam" id="TIGR02595">
    <property type="entry name" value="PEP_CTERM"/>
    <property type="match status" value="1"/>
</dbReference>
<reference evidence="2 3" key="1">
    <citation type="submission" date="2018-05" db="EMBL/GenBank/DDBJ databases">
        <authorList>
            <person name="Lanie J.A."/>
            <person name="Ng W.-L."/>
            <person name="Kazmierczak K.M."/>
            <person name="Andrzejewski T.M."/>
            <person name="Davidsen T.M."/>
            <person name="Wayne K.J."/>
            <person name="Tettelin H."/>
            <person name="Glass J.I."/>
            <person name="Rusch D."/>
            <person name="Podicherti R."/>
            <person name="Tsui H.-C.T."/>
            <person name="Winkler M.E."/>
        </authorList>
    </citation>
    <scope>NUCLEOTIDE SEQUENCE [LARGE SCALE GENOMIC DNA]</scope>
    <source>
        <strain evidence="2 3">BUT-10</strain>
    </source>
</reference>
<keyword evidence="3" id="KW-1185">Reference proteome</keyword>
<dbReference type="Proteomes" id="UP000249524">
    <property type="component" value="Unassembled WGS sequence"/>
</dbReference>